<dbReference type="FunFam" id="3.30.540.30:FF:000004">
    <property type="entry name" value="Dipeptidyl peptidase 3"/>
    <property type="match status" value="1"/>
</dbReference>
<evidence type="ECO:0000256" key="12">
    <source>
        <dbReference type="ARBA" id="ARBA00023049"/>
    </source>
</evidence>
<dbReference type="EMBL" id="JACBAE010001350">
    <property type="protein sequence ID" value="KAF7162752.1"/>
    <property type="molecule type" value="Genomic_DNA"/>
</dbReference>
<keyword evidence="12" id="KW-0482">Metalloprotease</keyword>
<comment type="subcellular location">
    <subcellularLocation>
        <location evidence="3">Cytoplasm</location>
    </subcellularLocation>
</comment>
<evidence type="ECO:0000313" key="17">
    <source>
        <dbReference type="EMBL" id="KAF7178606.1"/>
    </source>
</evidence>
<evidence type="ECO:0000256" key="1">
    <source>
        <dbReference type="ARBA" id="ARBA00001336"/>
    </source>
</evidence>
<dbReference type="Gene3D" id="3.30.540.30">
    <property type="match status" value="3"/>
</dbReference>
<dbReference type="GO" id="GO:0005737">
    <property type="term" value="C:cytoplasm"/>
    <property type="evidence" value="ECO:0007669"/>
    <property type="project" value="UniProtKB-SubCell"/>
</dbReference>
<dbReference type="GO" id="GO:0046872">
    <property type="term" value="F:metal ion binding"/>
    <property type="evidence" value="ECO:0007669"/>
    <property type="project" value="UniProtKB-KW"/>
</dbReference>
<dbReference type="FunFam" id="3.30.540.30:FF:000001">
    <property type="entry name" value="Dipeptidyl peptidase 3"/>
    <property type="match status" value="1"/>
</dbReference>
<dbReference type="InterPro" id="IPR011333">
    <property type="entry name" value="SKP1/BTB/POZ_sf"/>
</dbReference>
<evidence type="ECO:0000256" key="13">
    <source>
        <dbReference type="ARBA" id="ARBA00031288"/>
    </source>
</evidence>
<feature type="region of interest" description="Disordered" evidence="15">
    <location>
        <begin position="812"/>
        <end position="836"/>
    </location>
</feature>
<reference evidence="16" key="1">
    <citation type="submission" date="2020-06" db="EMBL/GenBank/DDBJ databases">
        <title>Draft genome sequences of strains closely related to Aspergillus parafelis and Aspergillus hiratsukae.</title>
        <authorList>
            <person name="Dos Santos R.A.C."/>
            <person name="Rivero-Menendez O."/>
            <person name="Steenwyk J.L."/>
            <person name="Mead M.E."/>
            <person name="Goldman G.H."/>
            <person name="Alastruey-Izquierdo A."/>
            <person name="Rokas A."/>
        </authorList>
    </citation>
    <scope>NUCLEOTIDE SEQUENCE</scope>
    <source>
        <strain evidence="16">CNM-CM5623</strain>
        <strain evidence="17">CNM-CM7691</strain>
    </source>
</reference>
<keyword evidence="18" id="KW-1185">Reference proteome</keyword>
<evidence type="ECO:0000256" key="5">
    <source>
        <dbReference type="ARBA" id="ARBA00012063"/>
    </source>
</evidence>
<dbReference type="GO" id="GO:0006508">
    <property type="term" value="P:proteolysis"/>
    <property type="evidence" value="ECO:0007669"/>
    <property type="project" value="UniProtKB-KW"/>
</dbReference>
<evidence type="ECO:0000256" key="7">
    <source>
        <dbReference type="ARBA" id="ARBA00022490"/>
    </source>
</evidence>
<keyword evidence="6" id="KW-0031">Aminopeptidase</keyword>
<comment type="similarity">
    <text evidence="4">Belongs to the peptidase M49 family.</text>
</comment>
<comment type="catalytic activity">
    <reaction evidence="1">
        <text>Release of an N-terminal dipeptide from a peptide comprising four or more residues, with broad specificity. Also acts on dipeptidyl 2-naphthylamides.</text>
        <dbReference type="EC" id="3.4.14.4"/>
    </reaction>
</comment>
<dbReference type="InterPro" id="IPR039461">
    <property type="entry name" value="Peptidase_M49"/>
</dbReference>
<evidence type="ECO:0000256" key="4">
    <source>
        <dbReference type="ARBA" id="ARBA00010200"/>
    </source>
</evidence>
<evidence type="ECO:0000256" key="14">
    <source>
        <dbReference type="ARBA" id="ARBA00032119"/>
    </source>
</evidence>
<dbReference type="Proteomes" id="UP000641853">
    <property type="component" value="Unassembled WGS sequence"/>
</dbReference>
<evidence type="ECO:0000256" key="9">
    <source>
        <dbReference type="ARBA" id="ARBA00022723"/>
    </source>
</evidence>
<feature type="region of interest" description="Disordered" evidence="15">
    <location>
        <begin position="704"/>
        <end position="746"/>
    </location>
</feature>
<proteinExistence type="inferred from homology"/>
<dbReference type="AlphaFoldDB" id="A0A8H6PYK2"/>
<protein>
    <recommendedName>
        <fullName evidence="5">dipeptidyl-peptidase III</fullName>
        <ecNumber evidence="5">3.4.14.4</ecNumber>
    </recommendedName>
    <alternativeName>
        <fullName evidence="13">Dipeptidyl aminopeptidase III</fullName>
    </alternativeName>
    <alternativeName>
        <fullName evidence="14">Dipeptidyl peptidase III</fullName>
    </alternativeName>
</protein>
<keyword evidence="7" id="KW-0963">Cytoplasm</keyword>
<dbReference type="EC" id="3.4.14.4" evidence="5"/>
<dbReference type="PANTHER" id="PTHR23422">
    <property type="entry name" value="DIPEPTIDYL PEPTIDASE III-RELATED"/>
    <property type="match status" value="1"/>
</dbReference>
<evidence type="ECO:0000313" key="19">
    <source>
        <dbReference type="Proteomes" id="UP000654922"/>
    </source>
</evidence>
<evidence type="ECO:0000256" key="2">
    <source>
        <dbReference type="ARBA" id="ARBA00001947"/>
    </source>
</evidence>
<gene>
    <name evidence="16" type="ORF">CNMCM5623_007921</name>
    <name evidence="17" type="ORF">CNMCM7691_007420</name>
</gene>
<evidence type="ECO:0000256" key="15">
    <source>
        <dbReference type="SAM" id="MobiDB-lite"/>
    </source>
</evidence>
<keyword evidence="8" id="KW-0645">Protease</keyword>
<dbReference type="Pfam" id="PF03571">
    <property type="entry name" value="Peptidase_M49"/>
    <property type="match status" value="1"/>
</dbReference>
<dbReference type="PANTHER" id="PTHR23422:SF11">
    <property type="entry name" value="DIPEPTIDYL PEPTIDASE 3"/>
    <property type="match status" value="1"/>
</dbReference>
<sequence length="1138" mass="126198">MMDDKTKQHYLADSPPTVVRLEIKSHFDSLKDGKLRKYAHYLSRAAFEGTRITLRQVSPESEPIYDLIISLYNACNGDWASLAQKTKVSDEHLRFFLEYAAQFLGNCGNYKGFGDSKFIPRLPVAAFEALASITSDTKAAFEKANSTGGGIYETSNQSLMHLGYAEGGHMTTYYPDSPSITKDEITAIGDLMEQKGLPLENTRLKKLPSGDFELWIASGVSSPPSRDRDLGDIESLDLDGKLQGKKVHLIFGDHREEMAKIAHSAKQASLNSANENQKRMLNAYAFSFGSGSIEAFKEAQRIWVKDQKPILETNLGFVETYRDPHGVNLERTRAFGKLVDSAKSMIPKLPWSKDFEKDKFLSPDFTSLEVLSFQSSGIPAGINLPNYDDIRQNLGFKNVSLGNVLSAKAPNEPVPFIPEKDLEVYRRCRDPAFEVQVGIHELLGHGTGKLLQETAPGEYNFDVSKPPVSPVTNKPVTTWYKPGQTWSSVFGAIASSYEECRAECVAMVLSCDFEILKIFGFGDGQVDLNNEAGDVLFVAYLQMARAGLVALEFWDPKTQKWGQAHMQARYSILRTFLDAGDDFVKLVYNKEDLSDLEIHLDRSKILTHGRPAVERYLQKLHIYKSTADIDAGKKLYDDITSVDEWWGTKVRDIVLKNKIPRKIFVQGNTILNGDETGLKPTFFDNAFCEENSRRLDTLLWQSSFTGSPTTAQPPHLTYPQVEEDDDDDSYTAPPPHSPCSEASSSIFVSSRPPPFSSLVFNTVTDHSLAKVTVTESASDSLSTPAPQPVLEGTQFHDSSSPIVAETKAFFQKGESSGAKSAEDGEPPPPYTEGSSPIESFTYVMAAAGGPSSIITQVQQAGGPPINTLGDIGGDEHITLELRGTRFTLSRDELLTLPEFVLLSLFPNGLLPDGHMGSFHEGDIYPVDYDPTSLQYMLDFFRSVAQSIPSSSPSASTSPELEMSETVLGSPRDILQDRAGIIVLREDLDFYAIPPRPDIDHAEMMEVKRAVGRALLKQDGIFSGLKKSDEPGSTEQHLIEMLTAGGFERDDRWGHRAPEPNKAVICSLALAKLRTDIRGDLSNNNAVGMAQKLLLFWRKPARRCWWEGVELENVEGVEGKVKVWVRRVWTLEMSVIGLR</sequence>
<evidence type="ECO:0000256" key="3">
    <source>
        <dbReference type="ARBA" id="ARBA00004496"/>
    </source>
</evidence>
<dbReference type="GO" id="GO:0008239">
    <property type="term" value="F:dipeptidyl-peptidase activity"/>
    <property type="evidence" value="ECO:0007669"/>
    <property type="project" value="UniProtKB-EC"/>
</dbReference>
<keyword evidence="9" id="KW-0479">Metal-binding</keyword>
<comment type="caution">
    <text evidence="16">The sequence shown here is derived from an EMBL/GenBank/DDBJ whole genome shotgun (WGS) entry which is preliminary data.</text>
</comment>
<keyword evidence="10" id="KW-0378">Hydrolase</keyword>
<evidence type="ECO:0000256" key="6">
    <source>
        <dbReference type="ARBA" id="ARBA00022438"/>
    </source>
</evidence>
<keyword evidence="11" id="KW-0862">Zinc</keyword>
<evidence type="ECO:0000256" key="8">
    <source>
        <dbReference type="ARBA" id="ARBA00022670"/>
    </source>
</evidence>
<comment type="cofactor">
    <cofactor evidence="2">
        <name>Zn(2+)</name>
        <dbReference type="ChEBI" id="CHEBI:29105"/>
    </cofactor>
</comment>
<feature type="compositionally biased region" description="Polar residues" evidence="15">
    <location>
        <begin position="775"/>
        <end position="784"/>
    </location>
</feature>
<dbReference type="OrthoDB" id="4694525at2759"/>
<dbReference type="Proteomes" id="UP000654922">
    <property type="component" value="Unassembled WGS sequence"/>
</dbReference>
<accession>A0A8H6PYK2</accession>
<evidence type="ECO:0000313" key="16">
    <source>
        <dbReference type="EMBL" id="KAF7162752.1"/>
    </source>
</evidence>
<evidence type="ECO:0000256" key="11">
    <source>
        <dbReference type="ARBA" id="ARBA00022833"/>
    </source>
</evidence>
<name>A0A8H6PYK2_9EURO</name>
<dbReference type="SUPFAM" id="SSF54695">
    <property type="entry name" value="POZ domain"/>
    <property type="match status" value="1"/>
</dbReference>
<feature type="region of interest" description="Disordered" evidence="15">
    <location>
        <begin position="775"/>
        <end position="798"/>
    </location>
</feature>
<evidence type="ECO:0000256" key="10">
    <source>
        <dbReference type="ARBA" id="ARBA00022801"/>
    </source>
</evidence>
<organism evidence="16 19">
    <name type="scientific">Aspergillus felis</name>
    <dbReference type="NCBI Taxonomy" id="1287682"/>
    <lineage>
        <taxon>Eukaryota</taxon>
        <taxon>Fungi</taxon>
        <taxon>Dikarya</taxon>
        <taxon>Ascomycota</taxon>
        <taxon>Pezizomycotina</taxon>
        <taxon>Eurotiomycetes</taxon>
        <taxon>Eurotiomycetidae</taxon>
        <taxon>Eurotiales</taxon>
        <taxon>Aspergillaceae</taxon>
        <taxon>Aspergillus</taxon>
        <taxon>Aspergillus subgen. Fumigati</taxon>
    </lineage>
</organism>
<dbReference type="GO" id="GO:0008237">
    <property type="term" value="F:metallopeptidase activity"/>
    <property type="evidence" value="ECO:0007669"/>
    <property type="project" value="UniProtKB-KW"/>
</dbReference>
<dbReference type="EMBL" id="JACBAG010001877">
    <property type="protein sequence ID" value="KAF7178606.1"/>
    <property type="molecule type" value="Genomic_DNA"/>
</dbReference>
<dbReference type="GO" id="GO:0004177">
    <property type="term" value="F:aminopeptidase activity"/>
    <property type="evidence" value="ECO:0007669"/>
    <property type="project" value="UniProtKB-KW"/>
</dbReference>
<evidence type="ECO:0000313" key="18">
    <source>
        <dbReference type="Proteomes" id="UP000641853"/>
    </source>
</evidence>